<comment type="caution">
    <text evidence="4">The sequence shown here is derived from an EMBL/GenBank/DDBJ whole genome shotgun (WGS) entry which is preliminary data.</text>
</comment>
<feature type="compositionally biased region" description="Basic and acidic residues" evidence="1">
    <location>
        <begin position="221"/>
        <end position="232"/>
    </location>
</feature>
<dbReference type="InterPro" id="IPR004332">
    <property type="entry name" value="Transposase_MuDR"/>
</dbReference>
<evidence type="ECO:0000259" key="3">
    <source>
        <dbReference type="Pfam" id="PF26130"/>
    </source>
</evidence>
<dbReference type="InterPro" id="IPR058594">
    <property type="entry name" value="PB1-like_dom_pln"/>
</dbReference>
<feature type="compositionally biased region" description="Basic and acidic residues" evidence="1">
    <location>
        <begin position="259"/>
        <end position="272"/>
    </location>
</feature>
<protein>
    <submittedName>
        <fullName evidence="4">Uncharacterized protein</fullName>
    </submittedName>
</protein>
<name>A0A1J6IPW9_NICAT</name>
<feature type="region of interest" description="Disordered" evidence="1">
    <location>
        <begin position="333"/>
        <end position="356"/>
    </location>
</feature>
<dbReference type="AlphaFoldDB" id="A0A1J6IPW9"/>
<sequence>MDEYIGVVFHHGGYFIDEKYVGEGEVIGHVVDKDHFSLPELVSYIKETPEMRYNSVGGLFVLCPKTQKFFPIENDYQLLNLIKDLKDGDRFDVYVSHAIDNLEVVEEEVVVGYLPSLQVGDSDQATEIRGGPGVSVDVGDGAGVNVDDGIGVNCNEGIGVTADEGNGVNTDEGIGVNCEEGIGVNADEDIEVNTAEGSDVNAEQPRSTILEEDINVEESATAEHDNQFKETNLEDEDADFGEDDLEDIPEEDDSEIDDELRSVRDAAREVKRNKLKSKVNDAGSQSNRKQRKKPVFTEEVILGEAGIDKGFEDIGINKKDKYVGKLGGDEEYVDSSDVGSVDSDEELDPLAEHGVDIPPRRRSQKIRYDFDAKIPLFELGMIFDNATEFRKAIDDYAIQYKVFIKLRPNEKDRVRAKCRHEKCKWQIYAIIQPKLQVHQLPQPKLQGPHLPFAGTTGSVTSGAAISATARSLAASVGKKRTRNSGFGLYTDTQTGTSILNPGRPSERVISTGANLMNAAQTNVVLGFRPNGLKWKGKRVVTGNQLQKQRDAAVSNKKIKVGTSNSSTPVDSCQSQI</sequence>
<dbReference type="EMBL" id="MJEQ01037183">
    <property type="protein sequence ID" value="OIT07229.1"/>
    <property type="molecule type" value="Genomic_DNA"/>
</dbReference>
<feature type="region of interest" description="Disordered" evidence="1">
    <location>
        <begin position="219"/>
        <end position="292"/>
    </location>
</feature>
<evidence type="ECO:0000313" key="5">
    <source>
        <dbReference type="Proteomes" id="UP000187609"/>
    </source>
</evidence>
<feature type="compositionally biased region" description="Acidic residues" evidence="1">
    <location>
        <begin position="233"/>
        <end position="258"/>
    </location>
</feature>
<feature type="compositionally biased region" description="Polar residues" evidence="1">
    <location>
        <begin position="561"/>
        <end position="576"/>
    </location>
</feature>
<feature type="region of interest" description="Disordered" evidence="1">
    <location>
        <begin position="543"/>
        <end position="576"/>
    </location>
</feature>
<dbReference type="STRING" id="49451.A0A1J6IPW9"/>
<organism evidence="4 5">
    <name type="scientific">Nicotiana attenuata</name>
    <name type="common">Coyote tobacco</name>
    <dbReference type="NCBI Taxonomy" id="49451"/>
    <lineage>
        <taxon>Eukaryota</taxon>
        <taxon>Viridiplantae</taxon>
        <taxon>Streptophyta</taxon>
        <taxon>Embryophyta</taxon>
        <taxon>Tracheophyta</taxon>
        <taxon>Spermatophyta</taxon>
        <taxon>Magnoliopsida</taxon>
        <taxon>eudicotyledons</taxon>
        <taxon>Gunneridae</taxon>
        <taxon>Pentapetalae</taxon>
        <taxon>asterids</taxon>
        <taxon>lamiids</taxon>
        <taxon>Solanales</taxon>
        <taxon>Solanaceae</taxon>
        <taxon>Nicotianoideae</taxon>
        <taxon>Nicotianeae</taxon>
        <taxon>Nicotiana</taxon>
    </lineage>
</organism>
<dbReference type="Pfam" id="PF03108">
    <property type="entry name" value="DBD_Tnp_Mut"/>
    <property type="match status" value="1"/>
</dbReference>
<dbReference type="Proteomes" id="UP000187609">
    <property type="component" value="Unassembled WGS sequence"/>
</dbReference>
<feature type="domain" description="PB1-like" evidence="3">
    <location>
        <begin position="1"/>
        <end position="97"/>
    </location>
</feature>
<accession>A0A1J6IPW9</accession>
<keyword evidence="5" id="KW-1185">Reference proteome</keyword>
<gene>
    <name evidence="4" type="ORF">A4A49_62869</name>
</gene>
<proteinExistence type="predicted"/>
<feature type="domain" description="Transposase MuDR plant" evidence="2">
    <location>
        <begin position="379"/>
        <end position="433"/>
    </location>
</feature>
<dbReference type="Pfam" id="PF26130">
    <property type="entry name" value="PB1-like"/>
    <property type="match status" value="1"/>
</dbReference>
<evidence type="ECO:0000259" key="2">
    <source>
        <dbReference type="Pfam" id="PF03108"/>
    </source>
</evidence>
<evidence type="ECO:0000256" key="1">
    <source>
        <dbReference type="SAM" id="MobiDB-lite"/>
    </source>
</evidence>
<reference evidence="4" key="1">
    <citation type="submission" date="2016-11" db="EMBL/GenBank/DDBJ databases">
        <title>The genome of Nicotiana attenuata.</title>
        <authorList>
            <person name="Xu S."/>
            <person name="Brockmoeller T."/>
            <person name="Gaquerel E."/>
            <person name="Navarro A."/>
            <person name="Kuhl H."/>
            <person name="Gase K."/>
            <person name="Ling Z."/>
            <person name="Zhou W."/>
            <person name="Kreitzer C."/>
            <person name="Stanke M."/>
            <person name="Tang H."/>
            <person name="Lyons E."/>
            <person name="Pandey P."/>
            <person name="Pandey S.P."/>
            <person name="Timmermann B."/>
            <person name="Baldwin I.T."/>
        </authorList>
    </citation>
    <scope>NUCLEOTIDE SEQUENCE [LARGE SCALE GENOMIC DNA]</scope>
    <source>
        <strain evidence="4">UT</strain>
    </source>
</reference>
<evidence type="ECO:0000313" key="4">
    <source>
        <dbReference type="EMBL" id="OIT07229.1"/>
    </source>
</evidence>
<dbReference type="Gramene" id="OIT07229">
    <property type="protein sequence ID" value="OIT07229"/>
    <property type="gene ID" value="A4A49_62869"/>
</dbReference>